<gene>
    <name evidence="4" type="primary">mutL</name>
    <name evidence="7" type="ORF">SAMN05660462_01073</name>
</gene>
<evidence type="ECO:0000256" key="3">
    <source>
        <dbReference type="ARBA" id="ARBA00023204"/>
    </source>
</evidence>
<dbReference type="RefSeq" id="WP_091728237.1">
    <property type="nucleotide sequence ID" value="NZ_FNQE01000009.1"/>
</dbReference>
<dbReference type="Gene3D" id="3.30.230.10">
    <property type="match status" value="1"/>
</dbReference>
<protein>
    <recommendedName>
        <fullName evidence="4">DNA mismatch repair protein MutL</fullName>
    </recommendedName>
</protein>
<dbReference type="SUPFAM" id="SSF54211">
    <property type="entry name" value="Ribosomal protein S5 domain 2-like"/>
    <property type="match status" value="1"/>
</dbReference>
<dbReference type="SUPFAM" id="SSF55874">
    <property type="entry name" value="ATPase domain of HSP90 chaperone/DNA topoisomerase II/histidine kinase"/>
    <property type="match status" value="1"/>
</dbReference>
<dbReference type="InterPro" id="IPR036890">
    <property type="entry name" value="HATPase_C_sf"/>
</dbReference>
<organism evidence="7 8">
    <name type="scientific">Proteiniborus ethanoligenes</name>
    <dbReference type="NCBI Taxonomy" id="415015"/>
    <lineage>
        <taxon>Bacteria</taxon>
        <taxon>Bacillati</taxon>
        <taxon>Bacillota</taxon>
        <taxon>Clostridia</taxon>
        <taxon>Eubacteriales</taxon>
        <taxon>Proteiniborus</taxon>
    </lineage>
</organism>
<dbReference type="SUPFAM" id="SSF118116">
    <property type="entry name" value="DNA mismatch repair protein MutL"/>
    <property type="match status" value="1"/>
</dbReference>
<dbReference type="GO" id="GO:0140664">
    <property type="term" value="F:ATP-dependent DNA damage sensor activity"/>
    <property type="evidence" value="ECO:0007669"/>
    <property type="project" value="InterPro"/>
</dbReference>
<dbReference type="InterPro" id="IPR042120">
    <property type="entry name" value="MutL_C_dimsub"/>
</dbReference>
<dbReference type="Pfam" id="PF01119">
    <property type="entry name" value="DNA_mis_repair"/>
    <property type="match status" value="1"/>
</dbReference>
<dbReference type="Proteomes" id="UP000198625">
    <property type="component" value="Unassembled WGS sequence"/>
</dbReference>
<dbReference type="InterPro" id="IPR014762">
    <property type="entry name" value="DNA_mismatch_repair_CS"/>
</dbReference>
<dbReference type="InterPro" id="IPR020667">
    <property type="entry name" value="DNA_mismatch_repair_MutL"/>
</dbReference>
<dbReference type="InterPro" id="IPR038973">
    <property type="entry name" value="MutL/Mlh/Pms-like"/>
</dbReference>
<evidence type="ECO:0000259" key="6">
    <source>
        <dbReference type="SMART" id="SM01340"/>
    </source>
</evidence>
<evidence type="ECO:0000259" key="5">
    <source>
        <dbReference type="SMART" id="SM00853"/>
    </source>
</evidence>
<dbReference type="Gene3D" id="3.30.1540.20">
    <property type="entry name" value="MutL, C-terminal domain, dimerisation subdomain"/>
    <property type="match status" value="1"/>
</dbReference>
<dbReference type="FunFam" id="3.30.565.10:FF:000003">
    <property type="entry name" value="DNA mismatch repair endonuclease MutL"/>
    <property type="match status" value="1"/>
</dbReference>
<dbReference type="Pfam" id="PF13589">
    <property type="entry name" value="HATPase_c_3"/>
    <property type="match status" value="1"/>
</dbReference>
<dbReference type="PANTHER" id="PTHR10073:SF12">
    <property type="entry name" value="DNA MISMATCH REPAIR PROTEIN MLH1"/>
    <property type="match status" value="1"/>
</dbReference>
<keyword evidence="2 4" id="KW-0227">DNA damage</keyword>
<dbReference type="CDD" id="cd16926">
    <property type="entry name" value="HATPase_MutL-MLH-PMS-like"/>
    <property type="match status" value="1"/>
</dbReference>
<dbReference type="GO" id="GO:0032300">
    <property type="term" value="C:mismatch repair complex"/>
    <property type="evidence" value="ECO:0007669"/>
    <property type="project" value="InterPro"/>
</dbReference>
<evidence type="ECO:0000256" key="2">
    <source>
        <dbReference type="ARBA" id="ARBA00022763"/>
    </source>
</evidence>
<dbReference type="Gene3D" id="3.30.565.10">
    <property type="entry name" value="Histidine kinase-like ATPase, C-terminal domain"/>
    <property type="match status" value="1"/>
</dbReference>
<dbReference type="EMBL" id="FNQE01000009">
    <property type="protein sequence ID" value="SDY85616.1"/>
    <property type="molecule type" value="Genomic_DNA"/>
</dbReference>
<dbReference type="InterPro" id="IPR014790">
    <property type="entry name" value="MutL_C"/>
</dbReference>
<dbReference type="GO" id="GO:0030983">
    <property type="term" value="F:mismatched DNA binding"/>
    <property type="evidence" value="ECO:0007669"/>
    <property type="project" value="InterPro"/>
</dbReference>
<dbReference type="InterPro" id="IPR002099">
    <property type="entry name" value="MutL/Mlh/PMS"/>
</dbReference>
<dbReference type="HAMAP" id="MF_00149">
    <property type="entry name" value="DNA_mis_repair"/>
    <property type="match status" value="1"/>
</dbReference>
<dbReference type="NCBIfam" id="TIGR00585">
    <property type="entry name" value="mutl"/>
    <property type="match status" value="1"/>
</dbReference>
<dbReference type="PANTHER" id="PTHR10073">
    <property type="entry name" value="DNA MISMATCH REPAIR PROTEIN MLH, PMS, MUTL"/>
    <property type="match status" value="1"/>
</dbReference>
<accession>A0A1H3N9T0</accession>
<dbReference type="Pfam" id="PF08676">
    <property type="entry name" value="MutL_C"/>
    <property type="match status" value="1"/>
</dbReference>
<dbReference type="AlphaFoldDB" id="A0A1H3N9T0"/>
<name>A0A1H3N9T0_9FIRM</name>
<dbReference type="InterPro" id="IPR014721">
    <property type="entry name" value="Ribsml_uS5_D2-typ_fold_subgr"/>
</dbReference>
<dbReference type="STRING" id="415015.SAMN05660462_01073"/>
<dbReference type="SMART" id="SM01340">
    <property type="entry name" value="DNA_mis_repair"/>
    <property type="match status" value="1"/>
</dbReference>
<dbReference type="InterPro" id="IPR037198">
    <property type="entry name" value="MutL_C_sf"/>
</dbReference>
<sequence length="623" mass="70837">MNNQIKLLDNSTINKIAAGEVIERPASVIKELIENSIDALSSFITIEIKDGGKNYIRVTDNGIGISPKYIELAFLRHSTSKINGVDDLQSLSTLGFRGEALPSIASVSQLELITRTKDNIGGVRISINGGQIIEKNEIGCPIGTTIILKNLFFNVPVRQKFLKSDAAEASNVSDIVYKLALGNPGIKFKFIKDNKVILNTPGNEDIKSTAYSLLGKEFVSSMFDIEYSGDDIKINGLVCKPSFTRGNRNHQYTYVNGRYIKNEDITEIIEDLYKTLIPINRFPVYIIYINISPELIDVNVHPTKTEIRFSNKEALKKILSNAIKSTFFNNTLIPTVTLPTKNKTEDNLQEKQESFLDSVNVEKTQIYQQEQYLHDIERKPSCKHNKSISENVDVDASSIIRILDLSVNETEESLYYENSDRDEAVENNTSIPELRIIGTLFDTYILAEDKINKNLYMIDQHAAHERIMYEKIKHQLELDKVYMQQLITPQIINMSHGEMQLFKENINIFMKLGFDIEEFGFNSVAIRSVPLVFGVPDAKNLFLDILDNLMDEIKTSYDIRLDKIMKMACSSAIKAGYNMKEVEIDILLNDLRNADQPYTCPHGRPVIIKISKYEIEKRFKRVQ</sequence>
<feature type="domain" description="DNA mismatch repair protein S5" evidence="6">
    <location>
        <begin position="210"/>
        <end position="328"/>
    </location>
</feature>
<dbReference type="InterPro" id="IPR013507">
    <property type="entry name" value="DNA_mismatch_S5_2-like"/>
</dbReference>
<evidence type="ECO:0000313" key="8">
    <source>
        <dbReference type="Proteomes" id="UP000198625"/>
    </source>
</evidence>
<evidence type="ECO:0000313" key="7">
    <source>
        <dbReference type="EMBL" id="SDY85616.1"/>
    </source>
</evidence>
<reference evidence="7 8" key="1">
    <citation type="submission" date="2016-10" db="EMBL/GenBank/DDBJ databases">
        <authorList>
            <person name="de Groot N.N."/>
        </authorList>
    </citation>
    <scope>NUCLEOTIDE SEQUENCE [LARGE SCALE GENOMIC DNA]</scope>
    <source>
        <strain evidence="7 8">DSM 21650</strain>
    </source>
</reference>
<proteinExistence type="inferred from homology"/>
<dbReference type="InterPro" id="IPR042121">
    <property type="entry name" value="MutL_C_regsub"/>
</dbReference>
<comment type="similarity">
    <text evidence="1 4">Belongs to the DNA mismatch repair MutL/HexB family.</text>
</comment>
<dbReference type="GO" id="GO:0006298">
    <property type="term" value="P:mismatch repair"/>
    <property type="evidence" value="ECO:0007669"/>
    <property type="project" value="UniProtKB-UniRule"/>
</dbReference>
<dbReference type="GO" id="GO:0016887">
    <property type="term" value="F:ATP hydrolysis activity"/>
    <property type="evidence" value="ECO:0007669"/>
    <property type="project" value="InterPro"/>
</dbReference>
<dbReference type="SMART" id="SM00853">
    <property type="entry name" value="MutL_C"/>
    <property type="match status" value="1"/>
</dbReference>
<keyword evidence="8" id="KW-1185">Reference proteome</keyword>
<dbReference type="OrthoDB" id="9763467at2"/>
<dbReference type="CDD" id="cd00782">
    <property type="entry name" value="MutL_Trans"/>
    <property type="match status" value="1"/>
</dbReference>
<dbReference type="PROSITE" id="PS00058">
    <property type="entry name" value="DNA_MISMATCH_REPAIR_1"/>
    <property type="match status" value="1"/>
</dbReference>
<comment type="function">
    <text evidence="4">This protein is involved in the repair of mismatches in DNA. It is required for dam-dependent methyl-directed DNA mismatch repair. May act as a 'molecular matchmaker', a protein that promotes the formation of a stable complex between two or more DNA-binding proteins in an ATP-dependent manner without itself being part of a final effector complex.</text>
</comment>
<keyword evidence="3 4" id="KW-0234">DNA repair</keyword>
<dbReference type="GO" id="GO:0005524">
    <property type="term" value="F:ATP binding"/>
    <property type="evidence" value="ECO:0007669"/>
    <property type="project" value="InterPro"/>
</dbReference>
<evidence type="ECO:0000256" key="1">
    <source>
        <dbReference type="ARBA" id="ARBA00006082"/>
    </source>
</evidence>
<dbReference type="InterPro" id="IPR020568">
    <property type="entry name" value="Ribosomal_Su5_D2-typ_SF"/>
</dbReference>
<evidence type="ECO:0000256" key="4">
    <source>
        <dbReference type="HAMAP-Rule" id="MF_00149"/>
    </source>
</evidence>
<dbReference type="Gene3D" id="3.30.1370.100">
    <property type="entry name" value="MutL, C-terminal domain, regulatory subdomain"/>
    <property type="match status" value="1"/>
</dbReference>
<feature type="domain" description="MutL C-terminal dimerisation" evidence="5">
    <location>
        <begin position="436"/>
        <end position="579"/>
    </location>
</feature>